<protein>
    <submittedName>
        <fullName evidence="1">Uncharacterized protein</fullName>
    </submittedName>
</protein>
<proteinExistence type="predicted"/>
<dbReference type="EMBL" id="GGEC01071219">
    <property type="protein sequence ID" value="MBX51703.1"/>
    <property type="molecule type" value="Transcribed_RNA"/>
</dbReference>
<sequence>MSLYSNNNLRLLKLSACTEVDLADQSAHWIACIAIFQRLLSSLDLIVCSLM</sequence>
<reference evidence="1" key="1">
    <citation type="submission" date="2018-02" db="EMBL/GenBank/DDBJ databases">
        <title>Rhizophora mucronata_Transcriptome.</title>
        <authorList>
            <person name="Meera S.P."/>
            <person name="Sreeshan A."/>
            <person name="Augustine A."/>
        </authorList>
    </citation>
    <scope>NUCLEOTIDE SEQUENCE</scope>
    <source>
        <tissue evidence="1">Leaf</tissue>
    </source>
</reference>
<name>A0A2P2PAP8_RHIMU</name>
<accession>A0A2P2PAP8</accession>
<organism evidence="1">
    <name type="scientific">Rhizophora mucronata</name>
    <name type="common">Asiatic mangrove</name>
    <dbReference type="NCBI Taxonomy" id="61149"/>
    <lineage>
        <taxon>Eukaryota</taxon>
        <taxon>Viridiplantae</taxon>
        <taxon>Streptophyta</taxon>
        <taxon>Embryophyta</taxon>
        <taxon>Tracheophyta</taxon>
        <taxon>Spermatophyta</taxon>
        <taxon>Magnoliopsida</taxon>
        <taxon>eudicotyledons</taxon>
        <taxon>Gunneridae</taxon>
        <taxon>Pentapetalae</taxon>
        <taxon>rosids</taxon>
        <taxon>fabids</taxon>
        <taxon>Malpighiales</taxon>
        <taxon>Rhizophoraceae</taxon>
        <taxon>Rhizophora</taxon>
    </lineage>
</organism>
<dbReference type="AlphaFoldDB" id="A0A2P2PAP8"/>
<evidence type="ECO:0000313" key="1">
    <source>
        <dbReference type="EMBL" id="MBX51703.1"/>
    </source>
</evidence>